<accession>A0A1D2MR86</accession>
<dbReference type="InterPro" id="IPR000683">
    <property type="entry name" value="Gfo/Idh/MocA-like_OxRdtase_N"/>
</dbReference>
<evidence type="ECO:0000256" key="9">
    <source>
        <dbReference type="ARBA" id="ARBA00047423"/>
    </source>
</evidence>
<evidence type="ECO:0000259" key="12">
    <source>
        <dbReference type="Pfam" id="PF22725"/>
    </source>
</evidence>
<reference evidence="13 14" key="1">
    <citation type="journal article" date="2016" name="Genome Biol. Evol.">
        <title>Gene Family Evolution Reflects Adaptation to Soil Environmental Stressors in the Genome of the Collembolan Orchesella cincta.</title>
        <authorList>
            <person name="Faddeeva-Vakhrusheva A."/>
            <person name="Derks M.F."/>
            <person name="Anvar S.Y."/>
            <person name="Agamennone V."/>
            <person name="Suring W."/>
            <person name="Smit S."/>
            <person name="van Straalen N.M."/>
            <person name="Roelofs D."/>
        </authorList>
    </citation>
    <scope>NUCLEOTIDE SEQUENCE [LARGE SCALE GENOMIC DNA]</scope>
    <source>
        <tissue evidence="13">Mixed pool</tissue>
    </source>
</reference>
<dbReference type="GO" id="GO:0047837">
    <property type="term" value="F:D-xylose 1-dehydrogenase (NADP+) activity"/>
    <property type="evidence" value="ECO:0007669"/>
    <property type="project" value="UniProtKB-EC"/>
</dbReference>
<dbReference type="SUPFAM" id="SSF51735">
    <property type="entry name" value="NAD(P)-binding Rossmann-fold domains"/>
    <property type="match status" value="1"/>
</dbReference>
<dbReference type="STRING" id="48709.A0A1D2MR86"/>
<dbReference type="EC" id="1.1.1.179" evidence="4"/>
<dbReference type="Proteomes" id="UP000094527">
    <property type="component" value="Unassembled WGS sequence"/>
</dbReference>
<evidence type="ECO:0000256" key="4">
    <source>
        <dbReference type="ARBA" id="ARBA00038984"/>
    </source>
</evidence>
<dbReference type="EC" id="1.3.1.20" evidence="3"/>
<name>A0A1D2MR86_ORCCI</name>
<dbReference type="Gene3D" id="3.30.360.10">
    <property type="entry name" value="Dihydrodipicolinate Reductase, domain 2"/>
    <property type="match status" value="1"/>
</dbReference>
<evidence type="ECO:0000256" key="1">
    <source>
        <dbReference type="ARBA" id="ARBA00010928"/>
    </source>
</evidence>
<proteinExistence type="inferred from homology"/>
<feature type="domain" description="GFO/IDH/MocA-like oxidoreductase" evidence="12">
    <location>
        <begin position="151"/>
        <end position="265"/>
    </location>
</feature>
<dbReference type="InterPro" id="IPR036291">
    <property type="entry name" value="NAD(P)-bd_dom_sf"/>
</dbReference>
<organism evidence="13 14">
    <name type="scientific">Orchesella cincta</name>
    <name type="common">Springtail</name>
    <name type="synonym">Podura cincta</name>
    <dbReference type="NCBI Taxonomy" id="48709"/>
    <lineage>
        <taxon>Eukaryota</taxon>
        <taxon>Metazoa</taxon>
        <taxon>Ecdysozoa</taxon>
        <taxon>Arthropoda</taxon>
        <taxon>Hexapoda</taxon>
        <taxon>Collembola</taxon>
        <taxon>Entomobryomorpha</taxon>
        <taxon>Entomobryoidea</taxon>
        <taxon>Orchesellidae</taxon>
        <taxon>Orchesellinae</taxon>
        <taxon>Orchesella</taxon>
    </lineage>
</organism>
<dbReference type="OrthoDB" id="2129491at2759"/>
<evidence type="ECO:0000313" key="13">
    <source>
        <dbReference type="EMBL" id="ODM95235.1"/>
    </source>
</evidence>
<dbReference type="Pfam" id="PF01408">
    <property type="entry name" value="GFO_IDH_MocA"/>
    <property type="match status" value="1"/>
</dbReference>
<evidence type="ECO:0000313" key="14">
    <source>
        <dbReference type="Proteomes" id="UP000094527"/>
    </source>
</evidence>
<evidence type="ECO:0000256" key="10">
    <source>
        <dbReference type="ARBA" id="ARBA00049233"/>
    </source>
</evidence>
<evidence type="ECO:0000256" key="2">
    <source>
        <dbReference type="ARBA" id="ARBA00023002"/>
    </source>
</evidence>
<comment type="caution">
    <text evidence="13">The sequence shown here is derived from an EMBL/GenBank/DDBJ whole genome shotgun (WGS) entry which is preliminary data.</text>
</comment>
<comment type="similarity">
    <text evidence="1">Belongs to the Gfo/Idh/MocA family.</text>
</comment>
<dbReference type="AlphaFoldDB" id="A0A1D2MR86"/>
<dbReference type="PANTHER" id="PTHR22604">
    <property type="entry name" value="OXIDOREDUCTASES"/>
    <property type="match status" value="1"/>
</dbReference>
<evidence type="ECO:0000256" key="7">
    <source>
        <dbReference type="ARBA" id="ARBA00042988"/>
    </source>
</evidence>
<gene>
    <name evidence="13" type="ORF">Ocin01_11459</name>
</gene>
<keyword evidence="2" id="KW-0560">Oxidoreductase</keyword>
<evidence type="ECO:0000256" key="8">
    <source>
        <dbReference type="ARBA" id="ARBA00043025"/>
    </source>
</evidence>
<dbReference type="Pfam" id="PF22725">
    <property type="entry name" value="GFO_IDH_MocA_C3"/>
    <property type="match status" value="1"/>
</dbReference>
<dbReference type="GO" id="GO:0000166">
    <property type="term" value="F:nucleotide binding"/>
    <property type="evidence" value="ECO:0007669"/>
    <property type="project" value="InterPro"/>
</dbReference>
<feature type="domain" description="Gfo/Idh/MocA-like oxidoreductase N-terminal" evidence="11">
    <location>
        <begin position="22"/>
        <end position="140"/>
    </location>
</feature>
<dbReference type="Gene3D" id="3.40.50.720">
    <property type="entry name" value="NAD(P)-binding Rossmann-like Domain"/>
    <property type="match status" value="1"/>
</dbReference>
<evidence type="ECO:0000256" key="5">
    <source>
        <dbReference type="ARBA" id="ARBA00040603"/>
    </source>
</evidence>
<comment type="catalytic activity">
    <reaction evidence="9">
        <text>(1R,2R)-1,2-dihydrobenzene-1,2-diol + NADP(+) = catechol + NADPH + H(+)</text>
        <dbReference type="Rhea" id="RHEA:16729"/>
        <dbReference type="ChEBI" id="CHEBI:10702"/>
        <dbReference type="ChEBI" id="CHEBI:15378"/>
        <dbReference type="ChEBI" id="CHEBI:18135"/>
        <dbReference type="ChEBI" id="CHEBI:57783"/>
        <dbReference type="ChEBI" id="CHEBI:58349"/>
        <dbReference type="EC" id="1.3.1.20"/>
    </reaction>
</comment>
<dbReference type="OMA" id="DCGMWAA"/>
<comment type="catalytic activity">
    <reaction evidence="10">
        <text>D-xylose + NADP(+) = D-xylono-1,5-lactone + NADPH + H(+)</text>
        <dbReference type="Rhea" id="RHEA:22000"/>
        <dbReference type="ChEBI" id="CHEBI:15378"/>
        <dbReference type="ChEBI" id="CHEBI:15867"/>
        <dbReference type="ChEBI" id="CHEBI:53455"/>
        <dbReference type="ChEBI" id="CHEBI:57783"/>
        <dbReference type="ChEBI" id="CHEBI:58349"/>
        <dbReference type="EC" id="1.1.1.179"/>
    </reaction>
</comment>
<evidence type="ECO:0000256" key="3">
    <source>
        <dbReference type="ARBA" id="ARBA00038853"/>
    </source>
</evidence>
<dbReference type="PANTHER" id="PTHR22604:SF105">
    <property type="entry name" value="TRANS-1,2-DIHYDROBENZENE-1,2-DIOL DEHYDROGENASE"/>
    <property type="match status" value="1"/>
</dbReference>
<dbReference type="InterPro" id="IPR055170">
    <property type="entry name" value="GFO_IDH_MocA-like_dom"/>
</dbReference>
<dbReference type="SUPFAM" id="SSF55347">
    <property type="entry name" value="Glyceraldehyde-3-phosphate dehydrogenase-like, C-terminal domain"/>
    <property type="match status" value="1"/>
</dbReference>
<dbReference type="EMBL" id="LJIJ01000695">
    <property type="protein sequence ID" value="ODM95235.1"/>
    <property type="molecule type" value="Genomic_DNA"/>
</dbReference>
<evidence type="ECO:0000256" key="6">
    <source>
        <dbReference type="ARBA" id="ARBA00042926"/>
    </source>
</evidence>
<keyword evidence="14" id="KW-1185">Reference proteome</keyword>
<dbReference type="GO" id="GO:0047115">
    <property type="term" value="F:trans-1,2-dihydrobenzene-1,2-diol dehydrogenase activity"/>
    <property type="evidence" value="ECO:0007669"/>
    <property type="project" value="UniProtKB-EC"/>
</dbReference>
<dbReference type="InterPro" id="IPR050984">
    <property type="entry name" value="Gfo/Idh/MocA_domain"/>
</dbReference>
<evidence type="ECO:0000259" key="11">
    <source>
        <dbReference type="Pfam" id="PF01408"/>
    </source>
</evidence>
<protein>
    <recommendedName>
        <fullName evidence="5">Trans-1,2-dihydrobenzene-1,2-diol dehydrogenase</fullName>
        <ecNumber evidence="4">1.1.1.179</ecNumber>
        <ecNumber evidence="3">1.3.1.20</ecNumber>
    </recommendedName>
    <alternativeName>
        <fullName evidence="8">D-xylose 1-dehydrogenase</fullName>
    </alternativeName>
    <alternativeName>
        <fullName evidence="7">D-xylose-NADP dehydrogenase</fullName>
    </alternativeName>
    <alternativeName>
        <fullName evidence="6">Dimeric dihydrodiol dehydrogenase</fullName>
    </alternativeName>
</protein>
<sequence length="352" mass="38741">MFILILKMTTITNTADALQHPLRWGIVSAGLISNDFVIAMSTLNPSKHVAAAVAARSVNDAEKFAKEHDIPKFYGSYEELFQDPDIDVIYIGSIHPYHLPLAKQAMDAGKPVLCEKPLCMNSKETAELIAYAEEKKLFLMEAIWVRHFPVYRKLKELLDQGAVGDVKNLIISFGIPIGDKDSCKYPNLGGGSTLGIGIYCVQLALFVFGQQKPEVVSTGCLNKWGADENGSTTLKFSGGRLATFTTSYNTLMPNEAFIVGTTGTIKMHSPFLSTSTLELMPDGNVFEFALPVSSKSTILENSTGLSYQCLEVRRCINEGRLESPVMSHWESQLIADICESIRKQIGVVYPQD</sequence>